<accession>A0A6B0YNC5</accession>
<sequence>MTTVSPSWQLFIDQHPQCMKVLRQLSNLDWYQTGGWSSFIGPYHAGIYMQVAKGNWYNYGLDGIHFEFGLTQESLDAKSLSIDLHVCHKNLFDRVQFNSHTVERMEELVNGWGVDGTRFSRTNLTERLSLPVRFTKSGFGKQVAAAITQMSELAPIIDDGLDRLEAS</sequence>
<name>A0A6B0YNC5_9CHLR</name>
<protein>
    <recommendedName>
        <fullName evidence="2">DUF4304 domain-containing protein</fullName>
    </recommendedName>
</protein>
<gene>
    <name evidence="1" type="ORF">F4Y42_01265</name>
</gene>
<organism evidence="1">
    <name type="scientific">Caldilineaceae bacterium SB0664_bin_27</name>
    <dbReference type="NCBI Taxonomy" id="2605260"/>
    <lineage>
        <taxon>Bacteria</taxon>
        <taxon>Bacillati</taxon>
        <taxon>Chloroflexota</taxon>
        <taxon>Caldilineae</taxon>
        <taxon>Caldilineales</taxon>
        <taxon>Caldilineaceae</taxon>
    </lineage>
</organism>
<reference evidence="1" key="1">
    <citation type="submission" date="2019-09" db="EMBL/GenBank/DDBJ databases">
        <title>Characterisation of the sponge microbiome using genome-centric metagenomics.</title>
        <authorList>
            <person name="Engelberts J.P."/>
            <person name="Robbins S.J."/>
            <person name="De Goeij J.M."/>
            <person name="Aranda M."/>
            <person name="Bell S.C."/>
            <person name="Webster N.S."/>
        </authorList>
    </citation>
    <scope>NUCLEOTIDE SEQUENCE</scope>
    <source>
        <strain evidence="1">SB0664_bin_27</strain>
    </source>
</reference>
<evidence type="ECO:0000313" key="1">
    <source>
        <dbReference type="EMBL" id="MXY92057.1"/>
    </source>
</evidence>
<evidence type="ECO:0008006" key="2">
    <source>
        <dbReference type="Google" id="ProtNLM"/>
    </source>
</evidence>
<dbReference type="AlphaFoldDB" id="A0A6B0YNC5"/>
<comment type="caution">
    <text evidence="1">The sequence shown here is derived from an EMBL/GenBank/DDBJ whole genome shotgun (WGS) entry which is preliminary data.</text>
</comment>
<dbReference type="EMBL" id="VXRG01000011">
    <property type="protein sequence ID" value="MXY92057.1"/>
    <property type="molecule type" value="Genomic_DNA"/>
</dbReference>
<proteinExistence type="predicted"/>